<evidence type="ECO:0000259" key="1">
    <source>
        <dbReference type="Pfam" id="PF01636"/>
    </source>
</evidence>
<dbReference type="PANTHER" id="PTHR21310:SF40">
    <property type="entry name" value="AMINOGLYCOSIDE PHOSPHOTRANSFERASE DOMAIN-CONTAINING PROTEIN-RELATED"/>
    <property type="match status" value="1"/>
</dbReference>
<dbReference type="SUPFAM" id="SSF56112">
    <property type="entry name" value="Protein kinase-like (PK-like)"/>
    <property type="match status" value="1"/>
</dbReference>
<sequence>MIQWGVDAEVVARCFGLGRVVRLSDGPVARGRQGQVWRLDTTDGSWAVKVAFEAVSEEAAALSTEFQEAARRAGVPTPEVRRTAEGAVFADVGTDGAVPVRVHVWVDLQPPDPLVDPALVGEVVATIHRLDRPAAGPPDPWSTEPVGAEHWDTLVADLRAARAPFAEQLADLRDELVALEGWIEPPAVLRTCHRDLWADNVLLTTDGGLCVIDWEESGAADPSMELAAVLFEFGRSDPGRARALVEAYAAAGGPGAVTRRGQFSMLIAQLGHITATASADWLSPTPRSPSRAAAHEWVREVFQEPHTRRVLEELLAAVRAASTP</sequence>
<protein>
    <submittedName>
        <fullName evidence="2">Phosphotransferase</fullName>
    </submittedName>
</protein>
<dbReference type="EMBL" id="CP157483">
    <property type="protein sequence ID" value="XBO44760.1"/>
    <property type="molecule type" value="Genomic_DNA"/>
</dbReference>
<gene>
    <name evidence="2" type="ORF">ABEG17_05290</name>
</gene>
<accession>A0AAU7JWR1</accession>
<dbReference type="Pfam" id="PF01636">
    <property type="entry name" value="APH"/>
    <property type="match status" value="1"/>
</dbReference>
<proteinExistence type="predicted"/>
<dbReference type="Gene3D" id="3.90.1200.10">
    <property type="match status" value="1"/>
</dbReference>
<dbReference type="InterPro" id="IPR011009">
    <property type="entry name" value="Kinase-like_dom_sf"/>
</dbReference>
<name>A0AAU7JWR1_9MICO</name>
<dbReference type="AlphaFoldDB" id="A0AAU7JWR1"/>
<feature type="domain" description="Aminoglycoside phosphotransferase" evidence="1">
    <location>
        <begin position="27"/>
        <end position="252"/>
    </location>
</feature>
<evidence type="ECO:0000313" key="2">
    <source>
        <dbReference type="EMBL" id="XBO44760.1"/>
    </source>
</evidence>
<dbReference type="PANTHER" id="PTHR21310">
    <property type="entry name" value="AMINOGLYCOSIDE PHOSPHOTRANSFERASE-RELATED-RELATED"/>
    <property type="match status" value="1"/>
</dbReference>
<dbReference type="InterPro" id="IPR002575">
    <property type="entry name" value="Aminoglycoside_PTrfase"/>
</dbReference>
<dbReference type="InterPro" id="IPR051678">
    <property type="entry name" value="AGP_Transferase"/>
</dbReference>
<dbReference type="RefSeq" id="WP_406832244.1">
    <property type="nucleotide sequence ID" value="NZ_CP157483.1"/>
</dbReference>
<reference evidence="2" key="1">
    <citation type="submission" date="2024-05" db="EMBL/GenBank/DDBJ databases">
        <authorList>
            <person name="Kim S."/>
            <person name="Heo J."/>
            <person name="Choi H."/>
            <person name="Choi Y."/>
            <person name="Kwon S.-W."/>
            <person name="Kim Y."/>
        </authorList>
    </citation>
    <scope>NUCLEOTIDE SEQUENCE</scope>
    <source>
        <strain evidence="2">KACC 23699</strain>
    </source>
</reference>
<organism evidence="2">
    <name type="scientific">Pedococcus sp. KACC 23699</name>
    <dbReference type="NCBI Taxonomy" id="3149228"/>
    <lineage>
        <taxon>Bacteria</taxon>
        <taxon>Bacillati</taxon>
        <taxon>Actinomycetota</taxon>
        <taxon>Actinomycetes</taxon>
        <taxon>Micrococcales</taxon>
        <taxon>Intrasporangiaceae</taxon>
        <taxon>Pedococcus</taxon>
    </lineage>
</organism>